<dbReference type="EMBL" id="JASNQZ010000010">
    <property type="protein sequence ID" value="KAL0952223.1"/>
    <property type="molecule type" value="Genomic_DNA"/>
</dbReference>
<dbReference type="Proteomes" id="UP001556367">
    <property type="component" value="Unassembled WGS sequence"/>
</dbReference>
<evidence type="ECO:0000256" key="1">
    <source>
        <dbReference type="SAM" id="SignalP"/>
    </source>
</evidence>
<name>A0ABR3J9U0_9AGAR</name>
<feature type="signal peptide" evidence="1">
    <location>
        <begin position="1"/>
        <end position="26"/>
    </location>
</feature>
<gene>
    <name evidence="2" type="ORF">HGRIS_006513</name>
</gene>
<feature type="chain" id="PRO_5046302728" description="Secreted protein" evidence="1">
    <location>
        <begin position="27"/>
        <end position="99"/>
    </location>
</feature>
<evidence type="ECO:0000313" key="2">
    <source>
        <dbReference type="EMBL" id="KAL0952223.1"/>
    </source>
</evidence>
<keyword evidence="3" id="KW-1185">Reference proteome</keyword>
<protein>
    <recommendedName>
        <fullName evidence="4">Secreted protein</fullName>
    </recommendedName>
</protein>
<reference evidence="3" key="1">
    <citation type="submission" date="2024-06" db="EMBL/GenBank/DDBJ databases">
        <title>Multi-omics analyses provide insights into the biosynthesis of the anticancer antibiotic pleurotin in Hohenbuehelia grisea.</title>
        <authorList>
            <person name="Weaver J.A."/>
            <person name="Alberti F."/>
        </authorList>
    </citation>
    <scope>NUCLEOTIDE SEQUENCE [LARGE SCALE GENOMIC DNA]</scope>
    <source>
        <strain evidence="3">T-177</strain>
    </source>
</reference>
<organism evidence="2 3">
    <name type="scientific">Hohenbuehelia grisea</name>
    <dbReference type="NCBI Taxonomy" id="104357"/>
    <lineage>
        <taxon>Eukaryota</taxon>
        <taxon>Fungi</taxon>
        <taxon>Dikarya</taxon>
        <taxon>Basidiomycota</taxon>
        <taxon>Agaricomycotina</taxon>
        <taxon>Agaricomycetes</taxon>
        <taxon>Agaricomycetidae</taxon>
        <taxon>Agaricales</taxon>
        <taxon>Pleurotineae</taxon>
        <taxon>Pleurotaceae</taxon>
        <taxon>Hohenbuehelia</taxon>
    </lineage>
</organism>
<proteinExistence type="predicted"/>
<keyword evidence="1" id="KW-0732">Signal</keyword>
<comment type="caution">
    <text evidence="2">The sequence shown here is derived from an EMBL/GenBank/DDBJ whole genome shotgun (WGS) entry which is preliminary data.</text>
</comment>
<sequence length="99" mass="10474">MLVIPSQMHITLAYLACASCARHASCSPVIIITCLRLVDASSDFPILGVARALTSPDHCGISPLSDTVLPTNFVDHRRTTPSLICDNERKALNGASAAV</sequence>
<accession>A0ABR3J9U0</accession>
<evidence type="ECO:0008006" key="4">
    <source>
        <dbReference type="Google" id="ProtNLM"/>
    </source>
</evidence>
<evidence type="ECO:0000313" key="3">
    <source>
        <dbReference type="Proteomes" id="UP001556367"/>
    </source>
</evidence>